<feature type="region of interest" description="Disordered" evidence="1">
    <location>
        <begin position="657"/>
        <end position="860"/>
    </location>
</feature>
<feature type="compositionally biased region" description="Polar residues" evidence="1">
    <location>
        <begin position="605"/>
        <end position="621"/>
    </location>
</feature>
<feature type="compositionally biased region" description="Polar residues" evidence="1">
    <location>
        <begin position="845"/>
        <end position="854"/>
    </location>
</feature>
<reference evidence="2 3" key="1">
    <citation type="submission" date="2023-08" db="EMBL/GenBank/DDBJ databases">
        <title>Black Yeasts Isolated from many extreme environments.</title>
        <authorList>
            <person name="Coleine C."/>
            <person name="Stajich J.E."/>
            <person name="Selbmann L."/>
        </authorList>
    </citation>
    <scope>NUCLEOTIDE SEQUENCE [LARGE SCALE GENOMIC DNA]</scope>
    <source>
        <strain evidence="2 3">CCFEE 5935</strain>
    </source>
</reference>
<feature type="region of interest" description="Disordered" evidence="1">
    <location>
        <begin position="521"/>
        <end position="621"/>
    </location>
</feature>
<feature type="compositionally biased region" description="Polar residues" evidence="1">
    <location>
        <begin position="754"/>
        <end position="765"/>
    </location>
</feature>
<feature type="compositionally biased region" description="Pro residues" evidence="1">
    <location>
        <begin position="705"/>
        <end position="726"/>
    </location>
</feature>
<feature type="compositionally biased region" description="Basic and acidic residues" evidence="1">
    <location>
        <begin position="183"/>
        <end position="196"/>
    </location>
</feature>
<feature type="region of interest" description="Disordered" evidence="1">
    <location>
        <begin position="293"/>
        <end position="314"/>
    </location>
</feature>
<evidence type="ECO:0000313" key="2">
    <source>
        <dbReference type="EMBL" id="KAK5175563.1"/>
    </source>
</evidence>
<evidence type="ECO:0000256" key="1">
    <source>
        <dbReference type="SAM" id="MobiDB-lite"/>
    </source>
</evidence>
<feature type="compositionally biased region" description="Polar residues" evidence="1">
    <location>
        <begin position="790"/>
        <end position="804"/>
    </location>
</feature>
<name>A0AAV9PQP7_9PEZI</name>
<feature type="compositionally biased region" description="Polar residues" evidence="1">
    <location>
        <begin position="1027"/>
        <end position="1039"/>
    </location>
</feature>
<feature type="compositionally biased region" description="Basic and acidic residues" evidence="1">
    <location>
        <begin position="300"/>
        <end position="314"/>
    </location>
</feature>
<feature type="compositionally biased region" description="Polar residues" evidence="1">
    <location>
        <begin position="107"/>
        <end position="117"/>
    </location>
</feature>
<feature type="region of interest" description="Disordered" evidence="1">
    <location>
        <begin position="443"/>
        <end position="506"/>
    </location>
</feature>
<sequence length="1052" mass="113073">MKKEMVDESEINGPSTITRSYLRLQFSIPRLIKSSLDIHAGQETCRKTNLESTSPMKQPQNATAYFNLAHIADRPRAGKTRNANCTLLRDSSTLPWPQIDPVIDLDSSASKRLSPQDTVDWPLNSPASSATESTRKKRQSLRLRPSQYFENAEPPSPLRDTSLRSESRPKAPKMSLFNLFSRPKVERQRGYAERGLDVPQPQPAKDLRKTASTPNLFANVQQDNEALTQHSAPSPAATAPPRSKSRLKFAEATKPSFREGKTGPFEPPPLFQAYPQSMKDGCLGVSTMSVETAMHKSKGRKVEKTDENSSIDTRRSRATLRHGKDDLELPRKIFVLVTSGYLLQYAETGPSNRLPEKILHLSKDSAAFASDLVPGKHYVLQVSQAVDQQGAMVANSGSIFSKLGLRSAAARRMTSGFLLVLPSAKEMESWMTAIKREIVDLGGQDTDPDAAKPITRAPEAADALKKTPSHRYQVKRNPSKVDRLTSPTKEPDLSLPELEDDIDSDTDTATIDGIEIEASKLDDDSKEVAPRKRAVSDVPSISSSAAHSVDQTQLNNIRNSESNSARTSHTSQAGTFSSPVATSQPSSIAGSPPAEKPLAVADTGEQPSPQKSSGRSLASYSMNWRRSGVPLAMHKSGTLPPVLNVSPGKPKFAVIEESPITGKNPPLPINSSIKVPSPKKNLTAARSEPNLHVASQFNNKGNSEVPPPPPVPSAPPVAGAGPPPQPETAKAVDQPAESTQSQSNVPQRRMSLQPLATQHSVTRPPTSRPIDPNRGKRISFSMPLKINPSGIHSQPDSTGNNRRASQLHDPDTAGESPIVHTLTAKVDGSQPSAFSNWPSPPPSTALPNTPTPRSRYSLVPAPTTLPAIPVRPAPFPTGLQTHSAPAQPHSNTNTLRRPASLQVRSDFAPFLSSVRNAQTGQIDARAIPIRGMKPSRSASNVAQLATHSRGLRSTTPTVPEEADQAMPLPDRALSPNLPRPGSRTGSRRGLKTRSSLPELDFGLPVVGLGPPAPPPNAPLPPPPPGSRPTSPSQHGQVTNGIEAVAGLGIRVS</sequence>
<dbReference type="AlphaFoldDB" id="A0AAV9PQP7"/>
<proteinExistence type="predicted"/>
<keyword evidence="3" id="KW-1185">Reference proteome</keyword>
<feature type="region of interest" description="Disordered" evidence="1">
    <location>
        <begin position="107"/>
        <end position="208"/>
    </location>
</feature>
<organism evidence="2 3">
    <name type="scientific">Saxophila tyrrhenica</name>
    <dbReference type="NCBI Taxonomy" id="1690608"/>
    <lineage>
        <taxon>Eukaryota</taxon>
        <taxon>Fungi</taxon>
        <taxon>Dikarya</taxon>
        <taxon>Ascomycota</taxon>
        <taxon>Pezizomycotina</taxon>
        <taxon>Dothideomycetes</taxon>
        <taxon>Dothideomycetidae</taxon>
        <taxon>Mycosphaerellales</taxon>
        <taxon>Extremaceae</taxon>
        <taxon>Saxophila</taxon>
    </lineage>
</organism>
<feature type="compositionally biased region" description="Polar residues" evidence="1">
    <location>
        <begin position="539"/>
        <end position="589"/>
    </location>
</feature>
<gene>
    <name evidence="2" type="ORF">LTR77_000702</name>
</gene>
<evidence type="ECO:0000313" key="3">
    <source>
        <dbReference type="Proteomes" id="UP001337655"/>
    </source>
</evidence>
<accession>A0AAV9PQP7</accession>
<dbReference type="RefSeq" id="XP_064664201.1">
    <property type="nucleotide sequence ID" value="XM_064797967.1"/>
</dbReference>
<feature type="compositionally biased region" description="Pro residues" evidence="1">
    <location>
        <begin position="1010"/>
        <end position="1026"/>
    </location>
</feature>
<feature type="compositionally biased region" description="Polar residues" evidence="1">
    <location>
        <begin position="736"/>
        <end position="746"/>
    </location>
</feature>
<feature type="compositionally biased region" description="Low complexity" evidence="1">
    <location>
        <begin position="231"/>
        <end position="242"/>
    </location>
</feature>
<feature type="compositionally biased region" description="Basic and acidic residues" evidence="1">
    <location>
        <begin position="521"/>
        <end position="530"/>
    </location>
</feature>
<feature type="region of interest" description="Disordered" evidence="1">
    <location>
        <begin position="226"/>
        <end position="246"/>
    </location>
</feature>
<dbReference type="GeneID" id="89922052"/>
<comment type="caution">
    <text evidence="2">The sequence shown here is derived from an EMBL/GenBank/DDBJ whole genome shotgun (WGS) entry which is preliminary data.</text>
</comment>
<feature type="compositionally biased region" description="Polar residues" evidence="1">
    <location>
        <begin position="693"/>
        <end position="702"/>
    </location>
</feature>
<feature type="compositionally biased region" description="Acidic residues" evidence="1">
    <location>
        <begin position="497"/>
        <end position="506"/>
    </location>
</feature>
<evidence type="ECO:0008006" key="4">
    <source>
        <dbReference type="Google" id="ProtNLM"/>
    </source>
</evidence>
<feature type="compositionally biased region" description="Basic residues" evidence="1">
    <location>
        <begin position="467"/>
        <end position="478"/>
    </location>
</feature>
<feature type="compositionally biased region" description="Polar residues" evidence="1">
    <location>
        <begin position="936"/>
        <end position="957"/>
    </location>
</feature>
<protein>
    <recommendedName>
        <fullName evidence="4">PH domain-containing protein</fullName>
    </recommendedName>
</protein>
<dbReference type="EMBL" id="JAVRRT010000001">
    <property type="protein sequence ID" value="KAK5175563.1"/>
    <property type="molecule type" value="Genomic_DNA"/>
</dbReference>
<feature type="region of interest" description="Disordered" evidence="1">
    <location>
        <begin position="928"/>
        <end position="1052"/>
    </location>
</feature>
<dbReference type="Proteomes" id="UP001337655">
    <property type="component" value="Unassembled WGS sequence"/>
</dbReference>